<protein>
    <submittedName>
        <fullName evidence="1">Uncharacterized protein</fullName>
    </submittedName>
</protein>
<comment type="caution">
    <text evidence="1">The sequence shown here is derived from an EMBL/GenBank/DDBJ whole genome shotgun (WGS) entry which is preliminary data.</text>
</comment>
<organism evidence="1 2">
    <name type="scientific">Rubroshorea leprosula</name>
    <dbReference type="NCBI Taxonomy" id="152421"/>
    <lineage>
        <taxon>Eukaryota</taxon>
        <taxon>Viridiplantae</taxon>
        <taxon>Streptophyta</taxon>
        <taxon>Embryophyta</taxon>
        <taxon>Tracheophyta</taxon>
        <taxon>Spermatophyta</taxon>
        <taxon>Magnoliopsida</taxon>
        <taxon>eudicotyledons</taxon>
        <taxon>Gunneridae</taxon>
        <taxon>Pentapetalae</taxon>
        <taxon>rosids</taxon>
        <taxon>malvids</taxon>
        <taxon>Malvales</taxon>
        <taxon>Dipterocarpaceae</taxon>
        <taxon>Rubroshorea</taxon>
    </lineage>
</organism>
<name>A0AAV5HLC8_9ROSI</name>
<proteinExistence type="predicted"/>
<reference evidence="1 2" key="1">
    <citation type="journal article" date="2021" name="Commun. Biol.">
        <title>The genome of Shorea leprosula (Dipterocarpaceae) highlights the ecological relevance of drought in aseasonal tropical rainforests.</title>
        <authorList>
            <person name="Ng K.K.S."/>
            <person name="Kobayashi M.J."/>
            <person name="Fawcett J.A."/>
            <person name="Hatakeyama M."/>
            <person name="Paape T."/>
            <person name="Ng C.H."/>
            <person name="Ang C.C."/>
            <person name="Tnah L.H."/>
            <person name="Lee C.T."/>
            <person name="Nishiyama T."/>
            <person name="Sese J."/>
            <person name="O'Brien M.J."/>
            <person name="Copetti D."/>
            <person name="Mohd Noor M.I."/>
            <person name="Ong R.C."/>
            <person name="Putra M."/>
            <person name="Sireger I.Z."/>
            <person name="Indrioko S."/>
            <person name="Kosugi Y."/>
            <person name="Izuno A."/>
            <person name="Isagi Y."/>
            <person name="Lee S.L."/>
            <person name="Shimizu K.K."/>
        </authorList>
    </citation>
    <scope>NUCLEOTIDE SEQUENCE [LARGE SCALE GENOMIC DNA]</scope>
    <source>
        <strain evidence="1">214</strain>
    </source>
</reference>
<gene>
    <name evidence="1" type="ORF">SLEP1_g853</name>
</gene>
<sequence length="65" mass="7901">MMIIDMFPYWFDRWDDGINNVLVQNFDLLAVLHGKALFFNLVENEVMIDIFPYWFDCRDDGINMY</sequence>
<dbReference type="EMBL" id="BPVZ01000001">
    <property type="protein sequence ID" value="GKU86316.1"/>
    <property type="molecule type" value="Genomic_DNA"/>
</dbReference>
<accession>A0AAV5HLC8</accession>
<dbReference type="AlphaFoldDB" id="A0AAV5HLC8"/>
<evidence type="ECO:0000313" key="2">
    <source>
        <dbReference type="Proteomes" id="UP001054252"/>
    </source>
</evidence>
<dbReference type="Proteomes" id="UP001054252">
    <property type="component" value="Unassembled WGS sequence"/>
</dbReference>
<evidence type="ECO:0000313" key="1">
    <source>
        <dbReference type="EMBL" id="GKU86316.1"/>
    </source>
</evidence>
<keyword evidence="2" id="KW-1185">Reference proteome</keyword>